<dbReference type="GO" id="GO:0002376">
    <property type="term" value="P:immune system process"/>
    <property type="evidence" value="ECO:0007669"/>
    <property type="project" value="UniProtKB-KW"/>
</dbReference>
<dbReference type="SUPFAM" id="SSF48726">
    <property type="entry name" value="Immunoglobulin"/>
    <property type="match status" value="1"/>
</dbReference>
<dbReference type="InterPro" id="IPR036179">
    <property type="entry name" value="Ig-like_dom_sf"/>
</dbReference>
<dbReference type="InterPro" id="IPR050413">
    <property type="entry name" value="TCR_beta_variable"/>
</dbReference>
<accession>A0A3Q2XT02</accession>
<dbReference type="PANTHER" id="PTHR23268">
    <property type="entry name" value="T-CELL RECEPTOR BETA CHAIN"/>
    <property type="match status" value="1"/>
</dbReference>
<feature type="domain" description="Immunoglobulin" evidence="3">
    <location>
        <begin position="6"/>
        <end position="102"/>
    </location>
</feature>
<dbReference type="InterPro" id="IPR013783">
    <property type="entry name" value="Ig-like_fold"/>
</dbReference>
<organism evidence="4 5">
    <name type="scientific">Hippocampus comes</name>
    <name type="common">Tiger tail seahorse</name>
    <dbReference type="NCBI Taxonomy" id="109280"/>
    <lineage>
        <taxon>Eukaryota</taxon>
        <taxon>Metazoa</taxon>
        <taxon>Chordata</taxon>
        <taxon>Craniata</taxon>
        <taxon>Vertebrata</taxon>
        <taxon>Euteleostomi</taxon>
        <taxon>Actinopterygii</taxon>
        <taxon>Neopterygii</taxon>
        <taxon>Teleostei</taxon>
        <taxon>Neoteleostei</taxon>
        <taxon>Acanthomorphata</taxon>
        <taxon>Syngnathiaria</taxon>
        <taxon>Syngnathiformes</taxon>
        <taxon>Syngnathoidei</taxon>
        <taxon>Syngnathidae</taxon>
        <taxon>Hippocampus</taxon>
    </lineage>
</organism>
<name>A0A3Q2XT02_HIPCM</name>
<dbReference type="AlphaFoldDB" id="A0A3Q2XT02"/>
<dbReference type="OMA" id="RINCKHE"/>
<sequence>DVIQTPPDIIKAVGHSVTLQCSHNIEAYDQILWYQQRIMGMQLIGYMSYETTQMESGYDQIKLEGSARPGKTCKMVILELSPSRSATYYCAASSHGAVLFEIIKP</sequence>
<reference evidence="4" key="2">
    <citation type="submission" date="2025-09" db="UniProtKB">
        <authorList>
            <consortium name="Ensembl"/>
        </authorList>
    </citation>
    <scope>IDENTIFICATION</scope>
</reference>
<evidence type="ECO:0000259" key="3">
    <source>
        <dbReference type="SMART" id="SM00409"/>
    </source>
</evidence>
<evidence type="ECO:0000313" key="5">
    <source>
        <dbReference type="Proteomes" id="UP000264820"/>
    </source>
</evidence>
<dbReference type="GO" id="GO:0005886">
    <property type="term" value="C:plasma membrane"/>
    <property type="evidence" value="ECO:0007669"/>
    <property type="project" value="TreeGrafter"/>
</dbReference>
<evidence type="ECO:0000256" key="1">
    <source>
        <dbReference type="ARBA" id="ARBA00022729"/>
    </source>
</evidence>
<dbReference type="InterPro" id="IPR003599">
    <property type="entry name" value="Ig_sub"/>
</dbReference>
<dbReference type="GeneTree" id="ENSGT01050000245854"/>
<dbReference type="InterPro" id="IPR013106">
    <property type="entry name" value="Ig_V-set"/>
</dbReference>
<keyword evidence="5" id="KW-1185">Reference proteome</keyword>
<dbReference type="Ensembl" id="ENSHCOT00000000989.1">
    <property type="protein sequence ID" value="ENSHCOP00000008043.1"/>
    <property type="gene ID" value="ENSHCOG00000010194.1"/>
</dbReference>
<dbReference type="GO" id="GO:0007166">
    <property type="term" value="P:cell surface receptor signaling pathway"/>
    <property type="evidence" value="ECO:0007669"/>
    <property type="project" value="TreeGrafter"/>
</dbReference>
<keyword evidence="2" id="KW-0391">Immunity</keyword>
<dbReference type="Pfam" id="PF07686">
    <property type="entry name" value="V-set"/>
    <property type="match status" value="1"/>
</dbReference>
<dbReference type="Gene3D" id="2.60.40.10">
    <property type="entry name" value="Immunoglobulins"/>
    <property type="match status" value="1"/>
</dbReference>
<proteinExistence type="predicted"/>
<protein>
    <recommendedName>
        <fullName evidence="3">Immunoglobulin domain-containing protein</fullName>
    </recommendedName>
</protein>
<dbReference type="PANTHER" id="PTHR23268:SF102">
    <property type="entry name" value="IMMUNOGLOBULIN V-SET DOMAIN-CONTAINING PROTEIN"/>
    <property type="match status" value="1"/>
</dbReference>
<evidence type="ECO:0000313" key="4">
    <source>
        <dbReference type="Ensembl" id="ENSHCOP00000008043.1"/>
    </source>
</evidence>
<keyword evidence="1" id="KW-0732">Signal</keyword>
<evidence type="ECO:0000256" key="2">
    <source>
        <dbReference type="ARBA" id="ARBA00022859"/>
    </source>
</evidence>
<dbReference type="Proteomes" id="UP000264820">
    <property type="component" value="Unplaced"/>
</dbReference>
<reference evidence="4" key="1">
    <citation type="submission" date="2025-08" db="UniProtKB">
        <authorList>
            <consortium name="Ensembl"/>
        </authorList>
    </citation>
    <scope>IDENTIFICATION</scope>
</reference>
<dbReference type="SMART" id="SM00409">
    <property type="entry name" value="IG"/>
    <property type="match status" value="1"/>
</dbReference>